<accession>A0A4R5TU71</accession>
<dbReference type="GO" id="GO:0016787">
    <property type="term" value="F:hydrolase activity"/>
    <property type="evidence" value="ECO:0007669"/>
    <property type="project" value="UniProtKB-KW"/>
</dbReference>
<dbReference type="PANTHER" id="PTHR43798">
    <property type="entry name" value="MONOACYLGLYCEROL LIPASE"/>
    <property type="match status" value="1"/>
</dbReference>
<evidence type="ECO:0000259" key="1">
    <source>
        <dbReference type="Pfam" id="PF12697"/>
    </source>
</evidence>
<comment type="caution">
    <text evidence="2">The sequence shown here is derived from an EMBL/GenBank/DDBJ whole genome shotgun (WGS) entry which is preliminary data.</text>
</comment>
<feature type="domain" description="AB hydrolase-1" evidence="1">
    <location>
        <begin position="32"/>
        <end position="243"/>
    </location>
</feature>
<evidence type="ECO:0000313" key="2">
    <source>
        <dbReference type="EMBL" id="TDK24583.1"/>
    </source>
</evidence>
<dbReference type="InterPro" id="IPR029058">
    <property type="entry name" value="AB_hydrolase_fold"/>
</dbReference>
<gene>
    <name evidence="2" type="ORF">E2F48_12170</name>
</gene>
<reference evidence="2 3" key="1">
    <citation type="submission" date="2019-03" db="EMBL/GenBank/DDBJ databases">
        <title>Arthrobacter sp. nov., an bacterium isolated from biocrust in Mu Us Desert.</title>
        <authorList>
            <person name="Lixiong L."/>
        </authorList>
    </citation>
    <scope>NUCLEOTIDE SEQUENCE [LARGE SCALE GENOMIC DNA]</scope>
    <source>
        <strain evidence="2 3">SLN-3</strain>
    </source>
</reference>
<sequence>MVSRTVSTVRLRGHTLRIHSSPGPAGSTEPPFVLIHGIGMSHRYLDRLHEELTATTDTYAVDLPGFGPNPSPGPTLSVEDYAAVLLDLLAEAQVAPCILVGHSMGAQIATAAALRDPRRVAGVVLIGPVVDRRRRSVWRQAAALGHDSLRELPSANFIVLTDYLRTGLRWYLKTVRPMMEYRLEAALPAMQCPVLVMRGSRDPVAREPWCRELAEAAPDGSFTEIPGQPHVAQQGAPEAVAEAIRVFLSGHRSGVGDSLGPESGHPTS</sequence>
<organism evidence="2 3">
    <name type="scientific">Arthrobacter crusticola</name>
    <dbReference type="NCBI Taxonomy" id="2547960"/>
    <lineage>
        <taxon>Bacteria</taxon>
        <taxon>Bacillati</taxon>
        <taxon>Actinomycetota</taxon>
        <taxon>Actinomycetes</taxon>
        <taxon>Micrococcales</taxon>
        <taxon>Micrococcaceae</taxon>
        <taxon>Arthrobacter</taxon>
    </lineage>
</organism>
<dbReference type="RefSeq" id="WP_133404257.1">
    <property type="nucleotide sequence ID" value="NZ_SMTK01000004.1"/>
</dbReference>
<dbReference type="OrthoDB" id="9769541at2"/>
<dbReference type="Gene3D" id="3.40.50.1820">
    <property type="entry name" value="alpha/beta hydrolase"/>
    <property type="match status" value="1"/>
</dbReference>
<dbReference type="PANTHER" id="PTHR43798:SF33">
    <property type="entry name" value="HYDROLASE, PUTATIVE (AFU_ORTHOLOGUE AFUA_2G14860)-RELATED"/>
    <property type="match status" value="1"/>
</dbReference>
<dbReference type="InterPro" id="IPR000073">
    <property type="entry name" value="AB_hydrolase_1"/>
</dbReference>
<keyword evidence="2" id="KW-0378">Hydrolase</keyword>
<name>A0A4R5TU71_9MICC</name>
<dbReference type="AlphaFoldDB" id="A0A4R5TU71"/>
<dbReference type="Pfam" id="PF12697">
    <property type="entry name" value="Abhydrolase_6"/>
    <property type="match status" value="1"/>
</dbReference>
<dbReference type="SUPFAM" id="SSF53474">
    <property type="entry name" value="alpha/beta-Hydrolases"/>
    <property type="match status" value="1"/>
</dbReference>
<proteinExistence type="predicted"/>
<keyword evidence="3" id="KW-1185">Reference proteome</keyword>
<dbReference type="EMBL" id="SMTK01000004">
    <property type="protein sequence ID" value="TDK24583.1"/>
    <property type="molecule type" value="Genomic_DNA"/>
</dbReference>
<dbReference type="InterPro" id="IPR050266">
    <property type="entry name" value="AB_hydrolase_sf"/>
</dbReference>
<dbReference type="Proteomes" id="UP000295411">
    <property type="component" value="Unassembled WGS sequence"/>
</dbReference>
<evidence type="ECO:0000313" key="3">
    <source>
        <dbReference type="Proteomes" id="UP000295411"/>
    </source>
</evidence>
<protein>
    <submittedName>
        <fullName evidence="2">Alpha/beta hydrolase</fullName>
    </submittedName>
</protein>
<dbReference type="GO" id="GO:0016020">
    <property type="term" value="C:membrane"/>
    <property type="evidence" value="ECO:0007669"/>
    <property type="project" value="TreeGrafter"/>
</dbReference>
<dbReference type="PRINTS" id="PR00111">
    <property type="entry name" value="ABHYDROLASE"/>
</dbReference>